<dbReference type="Gene3D" id="3.90.25.10">
    <property type="entry name" value="UDP-galactose 4-epimerase, domain 1"/>
    <property type="match status" value="1"/>
</dbReference>
<accession>A0A2T3XXC9</accession>
<dbReference type="PANTHER" id="PTHR43000">
    <property type="entry name" value="DTDP-D-GLUCOSE 4,6-DEHYDRATASE-RELATED"/>
    <property type="match status" value="1"/>
</dbReference>
<gene>
    <name evidence="2" type="ORF">C9I57_10665</name>
</gene>
<name>A0A2T3XXC9_9BURK</name>
<dbReference type="SUPFAM" id="SSF51735">
    <property type="entry name" value="NAD(P)-binding Rossmann-fold domains"/>
    <property type="match status" value="1"/>
</dbReference>
<evidence type="ECO:0000259" key="1">
    <source>
        <dbReference type="Pfam" id="PF16363"/>
    </source>
</evidence>
<dbReference type="RefSeq" id="WP_107150568.1">
    <property type="nucleotide sequence ID" value="NZ_PYUC01000004.1"/>
</dbReference>
<protein>
    <submittedName>
        <fullName evidence="2">GDP-mannose 4,6 dehydratase</fullName>
    </submittedName>
</protein>
<reference evidence="2 3" key="1">
    <citation type="submission" date="2018-03" db="EMBL/GenBank/DDBJ databases">
        <title>Whole genome analyses suggest that Burkholderia sensu lato contains two further novel genera in the rhizoxinica-symbiotica group Mycetohabitans gen. nov., and Trinickia gen. nov.: implications for the evolution of diazotrophy and nodulation in the Burkholderiaceae.</title>
        <authorList>
            <person name="Estrada De Los Santos P."/>
            <person name="Palmer M."/>
            <person name="Chavez-Ramirez B."/>
            <person name="Steenkamp E.T."/>
            <person name="Hirsch A.M."/>
            <person name="Manyaka P."/>
            <person name="Maluk M."/>
            <person name="Lafos M."/>
            <person name="Crook M."/>
            <person name="Gross E."/>
            <person name="Simon M.F."/>
            <person name="Bueno Dos Reis Junior F."/>
            <person name="Poole P.S."/>
            <person name="Venter S.N."/>
            <person name="James E.K."/>
        </authorList>
    </citation>
    <scope>NUCLEOTIDE SEQUENCE [LARGE SCALE GENOMIC DNA]</scope>
    <source>
        <strain evidence="2 3">JPY-366</strain>
    </source>
</reference>
<dbReference type="EMBL" id="PYUC01000004">
    <property type="protein sequence ID" value="PTB21152.1"/>
    <property type="molecule type" value="Genomic_DNA"/>
</dbReference>
<dbReference type="Pfam" id="PF16363">
    <property type="entry name" value="GDP_Man_Dehyd"/>
    <property type="match status" value="1"/>
</dbReference>
<organism evidence="2 3">
    <name type="scientific">Trinickia symbiotica</name>
    <dbReference type="NCBI Taxonomy" id="863227"/>
    <lineage>
        <taxon>Bacteria</taxon>
        <taxon>Pseudomonadati</taxon>
        <taxon>Pseudomonadota</taxon>
        <taxon>Betaproteobacteria</taxon>
        <taxon>Burkholderiales</taxon>
        <taxon>Burkholderiaceae</taxon>
        <taxon>Trinickia</taxon>
    </lineage>
</organism>
<feature type="domain" description="NAD(P)-binding" evidence="1">
    <location>
        <begin position="18"/>
        <end position="305"/>
    </location>
</feature>
<dbReference type="InterPro" id="IPR036291">
    <property type="entry name" value="NAD(P)-bd_dom_sf"/>
</dbReference>
<comment type="caution">
    <text evidence="2">The sequence shown here is derived from an EMBL/GenBank/DDBJ whole genome shotgun (WGS) entry which is preliminary data.</text>
</comment>
<dbReference type="Gene3D" id="3.40.50.720">
    <property type="entry name" value="NAD(P)-binding Rossmann-like Domain"/>
    <property type="match status" value="1"/>
</dbReference>
<proteinExistence type="predicted"/>
<sequence>MPTKNQDPPTRRTIRRALITGVRGFTGEYVRDELLQAGYEVHGTLTRADLERQPPAEHEHVLDITSVHECRRVIGTIKPTHIVHLAAISFVAHDIALDMYRVNVLGALNVLQACIDVGCHPGKVLIASSANVYGNAAGVIDESAPPAPVNHYAASKLAMEHLARTWSDKLPIVITRPFNYTGRGQSGRFLVPKIVSHFTQRRPFVELGNLDVARDFSDVRMVAKAYRALLESFAVGETVNVCSERPRTLREVIDIVREVTGHDPEIRTNRAFVRDNEVKVLVGSAAKLRRLAPFVTPIDFGETIRWMCGAGIDVERPLTLEPSP</sequence>
<dbReference type="InterPro" id="IPR016040">
    <property type="entry name" value="NAD(P)-bd_dom"/>
</dbReference>
<evidence type="ECO:0000313" key="2">
    <source>
        <dbReference type="EMBL" id="PTB21152.1"/>
    </source>
</evidence>
<evidence type="ECO:0000313" key="3">
    <source>
        <dbReference type="Proteomes" id="UP000240638"/>
    </source>
</evidence>
<dbReference type="AlphaFoldDB" id="A0A2T3XXC9"/>
<dbReference type="Proteomes" id="UP000240638">
    <property type="component" value="Unassembled WGS sequence"/>
</dbReference>